<dbReference type="Pfam" id="PF01544">
    <property type="entry name" value="CorA"/>
    <property type="match status" value="1"/>
</dbReference>
<gene>
    <name evidence="6" type="ORF">OHK93_002420</name>
</gene>
<dbReference type="Gene3D" id="1.20.58.340">
    <property type="entry name" value="Magnesium transport protein CorA, transmembrane region"/>
    <property type="match status" value="1"/>
</dbReference>
<proteinExistence type="predicted"/>
<feature type="transmembrane region" description="Helical" evidence="5">
    <location>
        <begin position="521"/>
        <end position="541"/>
    </location>
</feature>
<comment type="caution">
    <text evidence="6">The sequence shown here is derived from an EMBL/GenBank/DDBJ whole genome shotgun (WGS) entry which is preliminary data.</text>
</comment>
<dbReference type="AlphaFoldDB" id="A0AA43QUN2"/>
<evidence type="ECO:0000313" key="7">
    <source>
        <dbReference type="Proteomes" id="UP001161017"/>
    </source>
</evidence>
<sequence length="581" mass="65467">MSSEAKPGIEPAYFANLVNSHASVTAHKSLYPGSNYDALSRLLQQPSQKYPTPPPTNVRKDLEGFATLLHLRDQKPKIRYMKSPEEILSDAEDSSHSQDLPPNARGTLLHLRGYARPEWLNAVGVRYSLDPQFILDHLQLFYKFASENYFTSRSSPSALNQTVRLCVTTIGSLGSHGTGSSGFSKHEIPSVRLQAEASLRKHIMSISNGSENEVVLGDSMVRQFSVHDEDHFSLEQEISIYVTGSNNRWTAIVWSDIGNDLSESQIGPWHDKLFDVDPGNISYIPTIQNIPRQALRQTPGLNGPGEDGIAEYGVSTQHSRPSKILQSASRLHLGFMEREDSATMSSNSLHALKDIFYLASSSELQFLNLIESKLRKELDYAFLYEKQDKDVTNILYHKQILKRHMGYYAHILAFIKLTAHANWPEGANVDTRVEADEAFQDLSRRFQSLLERNEALIKECNDGMTAKMTTLQITEAQGAQKQARATAKLTRLAFFFIPLSFTTSFYGMNVRELGSNTSTGIWQWVLMSVILLGVSLAFLTLRWLESWQGLHHTVSNKIWKWLRGQQKAGRSRHTKQVPTVV</sequence>
<keyword evidence="2 5" id="KW-0812">Transmembrane</keyword>
<evidence type="ECO:0000256" key="5">
    <source>
        <dbReference type="SAM" id="Phobius"/>
    </source>
</evidence>
<evidence type="ECO:0000256" key="3">
    <source>
        <dbReference type="ARBA" id="ARBA00022989"/>
    </source>
</evidence>
<dbReference type="InterPro" id="IPR002523">
    <property type="entry name" value="MgTranspt_CorA/ZnTranspt_ZntB"/>
</dbReference>
<keyword evidence="7" id="KW-1185">Reference proteome</keyword>
<keyword evidence="4 5" id="KW-0472">Membrane</keyword>
<dbReference type="Proteomes" id="UP001161017">
    <property type="component" value="Unassembled WGS sequence"/>
</dbReference>
<reference evidence="6" key="1">
    <citation type="journal article" date="2023" name="Genome Biol. Evol.">
        <title>First Whole Genome Sequence and Flow Cytometry Genome Size Data for the Lichen-Forming Fungus Ramalina farinacea (Ascomycota).</title>
        <authorList>
            <person name="Llewellyn T."/>
            <person name="Mian S."/>
            <person name="Hill R."/>
            <person name="Leitch I.J."/>
            <person name="Gaya E."/>
        </authorList>
    </citation>
    <scope>NUCLEOTIDE SEQUENCE</scope>
    <source>
        <strain evidence="6">LIQ254RAFAR</strain>
    </source>
</reference>
<dbReference type="GO" id="GO:0046873">
    <property type="term" value="F:metal ion transmembrane transporter activity"/>
    <property type="evidence" value="ECO:0007669"/>
    <property type="project" value="InterPro"/>
</dbReference>
<evidence type="ECO:0000256" key="4">
    <source>
        <dbReference type="ARBA" id="ARBA00023136"/>
    </source>
</evidence>
<organism evidence="6 7">
    <name type="scientific">Ramalina farinacea</name>
    <dbReference type="NCBI Taxonomy" id="258253"/>
    <lineage>
        <taxon>Eukaryota</taxon>
        <taxon>Fungi</taxon>
        <taxon>Dikarya</taxon>
        <taxon>Ascomycota</taxon>
        <taxon>Pezizomycotina</taxon>
        <taxon>Lecanoromycetes</taxon>
        <taxon>OSLEUM clade</taxon>
        <taxon>Lecanoromycetidae</taxon>
        <taxon>Lecanorales</taxon>
        <taxon>Lecanorineae</taxon>
        <taxon>Ramalinaceae</taxon>
        <taxon>Ramalina</taxon>
    </lineage>
</organism>
<keyword evidence="3 5" id="KW-1133">Transmembrane helix</keyword>
<dbReference type="SUPFAM" id="SSF144083">
    <property type="entry name" value="Magnesium transport protein CorA, transmembrane region"/>
    <property type="match status" value="1"/>
</dbReference>
<feature type="transmembrane region" description="Helical" evidence="5">
    <location>
        <begin position="489"/>
        <end position="509"/>
    </location>
</feature>
<evidence type="ECO:0000256" key="2">
    <source>
        <dbReference type="ARBA" id="ARBA00022692"/>
    </source>
</evidence>
<protein>
    <submittedName>
        <fullName evidence="6">Uncharacterized protein</fullName>
    </submittedName>
</protein>
<dbReference type="InterPro" id="IPR045863">
    <property type="entry name" value="CorA_TM1_TM2"/>
</dbReference>
<dbReference type="GO" id="GO:0016020">
    <property type="term" value="C:membrane"/>
    <property type="evidence" value="ECO:0007669"/>
    <property type="project" value="UniProtKB-SubCell"/>
</dbReference>
<evidence type="ECO:0000313" key="6">
    <source>
        <dbReference type="EMBL" id="MDI1491213.1"/>
    </source>
</evidence>
<evidence type="ECO:0000256" key="1">
    <source>
        <dbReference type="ARBA" id="ARBA00004141"/>
    </source>
</evidence>
<accession>A0AA43QUN2</accession>
<name>A0AA43QUN2_9LECA</name>
<comment type="subcellular location">
    <subcellularLocation>
        <location evidence="1">Membrane</location>
        <topology evidence="1">Multi-pass membrane protein</topology>
    </subcellularLocation>
</comment>
<dbReference type="EMBL" id="JAPUFD010000013">
    <property type="protein sequence ID" value="MDI1491213.1"/>
    <property type="molecule type" value="Genomic_DNA"/>
</dbReference>